<reference evidence="1 2" key="1">
    <citation type="submission" date="2023-12" db="EMBL/GenBank/DDBJ databases">
        <title>Baltic Sea Cyanobacteria.</title>
        <authorList>
            <person name="Delbaje E."/>
            <person name="Fewer D.P."/>
            <person name="Shishido T.K."/>
        </authorList>
    </citation>
    <scope>NUCLEOTIDE SEQUENCE [LARGE SCALE GENOMIC DNA]</scope>
    <source>
        <strain evidence="1 2">UHCC 0060</strain>
    </source>
</reference>
<evidence type="ECO:0000313" key="2">
    <source>
        <dbReference type="Proteomes" id="UP001303285"/>
    </source>
</evidence>
<dbReference type="RefSeq" id="WP_323244592.1">
    <property type="nucleotide sequence ID" value="NZ_JAYGHK010000053.1"/>
</dbReference>
<keyword evidence="2" id="KW-1185">Reference proteome</keyword>
<dbReference type="Proteomes" id="UP001303285">
    <property type="component" value="Unassembled WGS sequence"/>
</dbReference>
<accession>A0ABU5UTE6</accession>
<proteinExistence type="predicted"/>
<evidence type="ECO:0000313" key="1">
    <source>
        <dbReference type="EMBL" id="MEA5609539.1"/>
    </source>
</evidence>
<sequence length="106" mass="12189">MSNLVTYYAQTSLINELVNKYGQYLERLDKRTKLLFRTILSDYVFRADSMSLKETAEKIFNSLLIGAIPEQLFDICLMLEGLTVIEAEGLLEALQHQIRWGNAQSK</sequence>
<organism evidence="1 2">
    <name type="scientific">Nodularia spumigena UHCC 0060</name>
    <dbReference type="NCBI Taxonomy" id="3110300"/>
    <lineage>
        <taxon>Bacteria</taxon>
        <taxon>Bacillati</taxon>
        <taxon>Cyanobacteriota</taxon>
        <taxon>Cyanophyceae</taxon>
        <taxon>Nostocales</taxon>
        <taxon>Nodulariaceae</taxon>
        <taxon>Nodularia</taxon>
    </lineage>
</organism>
<name>A0ABU5UTE6_NODSP</name>
<comment type="caution">
    <text evidence="1">The sequence shown here is derived from an EMBL/GenBank/DDBJ whole genome shotgun (WGS) entry which is preliminary data.</text>
</comment>
<dbReference type="EMBL" id="JAYGHK010000053">
    <property type="protein sequence ID" value="MEA5609539.1"/>
    <property type="molecule type" value="Genomic_DNA"/>
</dbReference>
<gene>
    <name evidence="1" type="ORF">VB695_15935</name>
</gene>
<protein>
    <submittedName>
        <fullName evidence="1">Uncharacterized protein</fullName>
    </submittedName>
</protein>